<dbReference type="EMBL" id="KK100394">
    <property type="protein sequence ID" value="KIZ06269.1"/>
    <property type="molecule type" value="Genomic_DNA"/>
</dbReference>
<dbReference type="KEGG" id="mng:MNEG_1695"/>
<dbReference type="GeneID" id="25734573"/>
<organism evidence="1 2">
    <name type="scientific">Monoraphidium neglectum</name>
    <dbReference type="NCBI Taxonomy" id="145388"/>
    <lineage>
        <taxon>Eukaryota</taxon>
        <taxon>Viridiplantae</taxon>
        <taxon>Chlorophyta</taxon>
        <taxon>core chlorophytes</taxon>
        <taxon>Chlorophyceae</taxon>
        <taxon>CS clade</taxon>
        <taxon>Sphaeropleales</taxon>
        <taxon>Selenastraceae</taxon>
        <taxon>Monoraphidium</taxon>
    </lineage>
</organism>
<proteinExistence type="predicted"/>
<dbReference type="AlphaFoldDB" id="A0A0D2LIK0"/>
<reference evidence="1 2" key="1">
    <citation type="journal article" date="2013" name="BMC Genomics">
        <title>Reconstruction of the lipid metabolism for the microalga Monoraphidium neglectum from its genome sequence reveals characteristics suitable for biofuel production.</title>
        <authorList>
            <person name="Bogen C."/>
            <person name="Al-Dilaimi A."/>
            <person name="Albersmeier A."/>
            <person name="Wichmann J."/>
            <person name="Grundmann M."/>
            <person name="Rupp O."/>
            <person name="Lauersen K.J."/>
            <person name="Blifernez-Klassen O."/>
            <person name="Kalinowski J."/>
            <person name="Goesmann A."/>
            <person name="Mussgnug J.H."/>
            <person name="Kruse O."/>
        </authorList>
    </citation>
    <scope>NUCLEOTIDE SEQUENCE [LARGE SCALE GENOMIC DNA]</scope>
    <source>
        <strain evidence="1 2">SAG 48.87</strain>
    </source>
</reference>
<protein>
    <submittedName>
        <fullName evidence="1">Uncharacterized protein</fullName>
    </submittedName>
</protein>
<sequence>MDCARVSLPPSPSKLVAVARLELIHWPGAEACNQLTWANDCGGNLAAAIDGTSVTLTPAVAPAFKALCPASAGVAIGQGSKAQAAVAFPQHPVGVVSAKPDGTVTFDFTRAASDDADWSKCMLTYRVAEGSFLQAGTSSQSSSLQAASQSFQGFQSSLGAKQVSAQKTTTPNNRGLIVSTSVLGGVAAALALGNLFDLK</sequence>
<evidence type="ECO:0000313" key="1">
    <source>
        <dbReference type="EMBL" id="KIZ06269.1"/>
    </source>
</evidence>
<gene>
    <name evidence="1" type="ORF">MNEG_1695</name>
</gene>
<dbReference type="RefSeq" id="XP_013905288.1">
    <property type="nucleotide sequence ID" value="XM_014049834.1"/>
</dbReference>
<accession>A0A0D2LIK0</accession>
<name>A0A0D2LIK0_9CHLO</name>
<evidence type="ECO:0000313" key="2">
    <source>
        <dbReference type="Proteomes" id="UP000054498"/>
    </source>
</evidence>
<dbReference type="Proteomes" id="UP000054498">
    <property type="component" value="Unassembled WGS sequence"/>
</dbReference>
<keyword evidence="2" id="KW-1185">Reference proteome</keyword>